<feature type="chain" id="PRO_5035236183" evidence="3">
    <location>
        <begin position="19"/>
        <end position="480"/>
    </location>
</feature>
<accession>A0A8J2W3I1</accession>
<dbReference type="Proteomes" id="UP000789390">
    <property type="component" value="Unassembled WGS sequence"/>
</dbReference>
<sequence length="480" mass="53193">MARVLLILIVSFLGTTAAQQRFDSMGHPLFEVVTALSPLNSRPLLLVDQHRVEVDGIPITQFSVDPQQPRLPQVPSPSLPPQSQQQPPPPSQLQQQQQPPPPSQILSPPFPIEIASHRQPTVINDLHNLLLPSPAFQRQPQSSSPVMPPPVPNRLGILNRDRIRVEGFQPIERRTIKSRRSPNRLDDWDPFKEDAREGFLPVDASTKLPGVETFDQTDSSDSNGVIEEGSGDFRNLLIVDLPSLTNLHRESGYKESDTQPSNRISKFSNVAISRMQQEEEEEKSNSILDGEEGSALGEITEIEDSPSFRSFNTPLKIASQEETEETENELETTTELPTLTSTTSTLSVNLNFTTMGSKSSTRTTVKPFVAPPATASPNSVPFVRDSRLLRIVKEYAGLIVGSILGIPAIVVLCYFIYLKRLKKYTGTLDVSPRQTICHHKKSESRQAICSEENELACSPSTCASKTPQPPPFPTCKRYVP</sequence>
<feature type="region of interest" description="Disordered" evidence="1">
    <location>
        <begin position="274"/>
        <end position="293"/>
    </location>
</feature>
<keyword evidence="5" id="KW-1185">Reference proteome</keyword>
<reference evidence="4" key="1">
    <citation type="submission" date="2021-11" db="EMBL/GenBank/DDBJ databases">
        <authorList>
            <person name="Schell T."/>
        </authorList>
    </citation>
    <scope>NUCLEOTIDE SEQUENCE</scope>
    <source>
        <strain evidence="4">M5</strain>
    </source>
</reference>
<keyword evidence="2" id="KW-0472">Membrane</keyword>
<dbReference type="AlphaFoldDB" id="A0A8J2W3I1"/>
<feature type="compositionally biased region" description="Pro residues" evidence="1">
    <location>
        <begin position="98"/>
        <end position="110"/>
    </location>
</feature>
<evidence type="ECO:0000256" key="1">
    <source>
        <dbReference type="SAM" id="MobiDB-lite"/>
    </source>
</evidence>
<keyword evidence="2" id="KW-0812">Transmembrane</keyword>
<feature type="region of interest" description="Disordered" evidence="1">
    <location>
        <begin position="460"/>
        <end position="480"/>
    </location>
</feature>
<feature type="signal peptide" evidence="3">
    <location>
        <begin position="1"/>
        <end position="18"/>
    </location>
</feature>
<evidence type="ECO:0000256" key="3">
    <source>
        <dbReference type="SAM" id="SignalP"/>
    </source>
</evidence>
<feature type="transmembrane region" description="Helical" evidence="2">
    <location>
        <begin position="395"/>
        <end position="417"/>
    </location>
</feature>
<feature type="compositionally biased region" description="Acidic residues" evidence="1">
    <location>
        <begin position="321"/>
        <end position="332"/>
    </location>
</feature>
<evidence type="ECO:0000256" key="2">
    <source>
        <dbReference type="SAM" id="Phobius"/>
    </source>
</evidence>
<feature type="compositionally biased region" description="Pro residues" evidence="1">
    <location>
        <begin position="72"/>
        <end position="91"/>
    </location>
</feature>
<protein>
    <submittedName>
        <fullName evidence="4">Uncharacterized protein</fullName>
    </submittedName>
</protein>
<evidence type="ECO:0000313" key="5">
    <source>
        <dbReference type="Proteomes" id="UP000789390"/>
    </source>
</evidence>
<feature type="region of interest" description="Disordered" evidence="1">
    <location>
        <begin position="62"/>
        <end position="110"/>
    </location>
</feature>
<proteinExistence type="predicted"/>
<keyword evidence="2" id="KW-1133">Transmembrane helix</keyword>
<feature type="region of interest" description="Disordered" evidence="1">
    <location>
        <begin position="135"/>
        <end position="155"/>
    </location>
</feature>
<comment type="caution">
    <text evidence="4">The sequence shown here is derived from an EMBL/GenBank/DDBJ whole genome shotgun (WGS) entry which is preliminary data.</text>
</comment>
<feature type="region of interest" description="Disordered" evidence="1">
    <location>
        <begin position="319"/>
        <end position="340"/>
    </location>
</feature>
<dbReference type="OrthoDB" id="6370444at2759"/>
<keyword evidence="3" id="KW-0732">Signal</keyword>
<dbReference type="EMBL" id="CAKKLH010000112">
    <property type="protein sequence ID" value="CAH0103629.1"/>
    <property type="molecule type" value="Genomic_DNA"/>
</dbReference>
<gene>
    <name evidence="4" type="ORF">DGAL_LOCUS6211</name>
</gene>
<organism evidence="4 5">
    <name type="scientific">Daphnia galeata</name>
    <dbReference type="NCBI Taxonomy" id="27404"/>
    <lineage>
        <taxon>Eukaryota</taxon>
        <taxon>Metazoa</taxon>
        <taxon>Ecdysozoa</taxon>
        <taxon>Arthropoda</taxon>
        <taxon>Crustacea</taxon>
        <taxon>Branchiopoda</taxon>
        <taxon>Diplostraca</taxon>
        <taxon>Cladocera</taxon>
        <taxon>Anomopoda</taxon>
        <taxon>Daphniidae</taxon>
        <taxon>Daphnia</taxon>
    </lineage>
</organism>
<evidence type="ECO:0000313" key="4">
    <source>
        <dbReference type="EMBL" id="CAH0103629.1"/>
    </source>
</evidence>
<name>A0A8J2W3I1_9CRUS</name>